<dbReference type="GO" id="GO:0004639">
    <property type="term" value="F:phosphoribosylaminoimidazolesuccinocarboxamide synthase activity"/>
    <property type="evidence" value="ECO:0007669"/>
    <property type="project" value="UniProtKB-EC"/>
</dbReference>
<comment type="similarity">
    <text evidence="2 8">Belongs to the SAICAR synthetase family.</text>
</comment>
<evidence type="ECO:0000256" key="4">
    <source>
        <dbReference type="ARBA" id="ARBA00022741"/>
    </source>
</evidence>
<dbReference type="NCBIfam" id="NF010568">
    <property type="entry name" value="PRK13961.1"/>
    <property type="match status" value="1"/>
</dbReference>
<dbReference type="CDD" id="cd01414">
    <property type="entry name" value="SAICAR_synt_Sc"/>
    <property type="match status" value="1"/>
</dbReference>
<accession>A0ABV4TZD8</accession>
<keyword evidence="5 8" id="KW-0658">Purine biosynthesis</keyword>
<dbReference type="RefSeq" id="WP_425343634.1">
    <property type="nucleotide sequence ID" value="NZ_JBGUBD010000001.1"/>
</dbReference>
<evidence type="ECO:0000259" key="9">
    <source>
        <dbReference type="Pfam" id="PF01259"/>
    </source>
</evidence>
<dbReference type="PROSITE" id="PS01057">
    <property type="entry name" value="SAICAR_SYNTHETASE_1"/>
    <property type="match status" value="1"/>
</dbReference>
<evidence type="ECO:0000256" key="5">
    <source>
        <dbReference type="ARBA" id="ARBA00022755"/>
    </source>
</evidence>
<sequence>MPESNAVVLQTDLPLPGRRQGKVRDIYDAKTTAGDDVLLIVQTDRISAFDVVMPNGIPDKGKVLTQLSKFWFDMIGEKLGDQLEHHLISTDPADVDGLSDADVQTLRGQVMVGRKAKVIPIECIVRGYLAGSGWKEYKKQGTVCGISLPKGLKQCQKLPEPIFTPSTKADEGHDENVTFEQACDLVGKDLMEQLRELSLTIYQMAHDYAVQRGIILADTKFEFGLPLDGKVDRPILIDEVLTPDSSRFWPADSYEVGHDQPSFDKQYVRNYLQELVDAGRWKKEPPGPELPEEIVANTRSKYLDAYRRLTDGALNI</sequence>
<evidence type="ECO:0000256" key="7">
    <source>
        <dbReference type="ARBA" id="ARBA00048475"/>
    </source>
</evidence>
<evidence type="ECO:0000313" key="11">
    <source>
        <dbReference type="Proteomes" id="UP001575105"/>
    </source>
</evidence>
<dbReference type="EMBL" id="JBGUBD010000001">
    <property type="protein sequence ID" value="MFA9476705.1"/>
    <property type="molecule type" value="Genomic_DNA"/>
</dbReference>
<evidence type="ECO:0000313" key="10">
    <source>
        <dbReference type="EMBL" id="MFA9476705.1"/>
    </source>
</evidence>
<keyword evidence="6 8" id="KW-0067">ATP-binding</keyword>
<dbReference type="Gene3D" id="3.30.470.20">
    <property type="entry name" value="ATP-grasp fold, B domain"/>
    <property type="match status" value="1"/>
</dbReference>
<evidence type="ECO:0000256" key="3">
    <source>
        <dbReference type="ARBA" id="ARBA00022598"/>
    </source>
</evidence>
<evidence type="ECO:0000256" key="1">
    <source>
        <dbReference type="ARBA" id="ARBA00004672"/>
    </source>
</evidence>
<feature type="domain" description="SAICAR synthetase/ADE2 N-terminal" evidence="9">
    <location>
        <begin position="20"/>
        <end position="279"/>
    </location>
</feature>
<dbReference type="NCBIfam" id="TIGR00081">
    <property type="entry name" value="purC"/>
    <property type="match status" value="1"/>
</dbReference>
<reference evidence="10 11" key="1">
    <citation type="submission" date="2024-08" db="EMBL/GenBank/DDBJ databases">
        <title>Whole-genome sequencing of halo(alkali)philic microorganisms from hypersaline lakes.</title>
        <authorList>
            <person name="Sorokin D.Y."/>
            <person name="Merkel A.Y."/>
            <person name="Messina E."/>
            <person name="Yakimov M."/>
        </authorList>
    </citation>
    <scope>NUCLEOTIDE SEQUENCE [LARGE SCALE GENOMIC DNA]</scope>
    <source>
        <strain evidence="10 11">AB-hyl4</strain>
    </source>
</reference>
<dbReference type="Pfam" id="PF01259">
    <property type="entry name" value="SAICAR_synt"/>
    <property type="match status" value="1"/>
</dbReference>
<gene>
    <name evidence="8" type="primary">purC</name>
    <name evidence="10" type="ORF">ACERK3_00220</name>
</gene>
<evidence type="ECO:0000256" key="8">
    <source>
        <dbReference type="HAMAP-Rule" id="MF_00137"/>
    </source>
</evidence>
<organism evidence="10 11">
    <name type="scientific">Natronomicrosphaera hydrolytica</name>
    <dbReference type="NCBI Taxonomy" id="3242702"/>
    <lineage>
        <taxon>Bacteria</taxon>
        <taxon>Pseudomonadati</taxon>
        <taxon>Planctomycetota</taxon>
        <taxon>Phycisphaerae</taxon>
        <taxon>Phycisphaerales</taxon>
        <taxon>Phycisphaeraceae</taxon>
        <taxon>Natronomicrosphaera</taxon>
    </lineage>
</organism>
<comment type="caution">
    <text evidence="10">The sequence shown here is derived from an EMBL/GenBank/DDBJ whole genome shotgun (WGS) entry which is preliminary data.</text>
</comment>
<dbReference type="EC" id="6.3.2.6" evidence="8"/>
<dbReference type="InterPro" id="IPR001636">
    <property type="entry name" value="SAICAR_synth"/>
</dbReference>
<dbReference type="Proteomes" id="UP001575105">
    <property type="component" value="Unassembled WGS sequence"/>
</dbReference>
<proteinExistence type="inferred from homology"/>
<keyword evidence="3 8" id="KW-0436">Ligase</keyword>
<protein>
    <recommendedName>
        <fullName evidence="8">Phosphoribosylaminoimidazole-succinocarboxamide synthase</fullName>
        <ecNumber evidence="8">6.3.2.6</ecNumber>
    </recommendedName>
    <alternativeName>
        <fullName evidence="8">SAICAR synthetase</fullName>
    </alternativeName>
</protein>
<dbReference type="PANTHER" id="PTHR43700:SF1">
    <property type="entry name" value="PHOSPHORIBOSYLAMINOIMIDAZOLE-SUCCINOCARBOXAMIDE SYNTHASE"/>
    <property type="match status" value="1"/>
</dbReference>
<evidence type="ECO:0000256" key="6">
    <source>
        <dbReference type="ARBA" id="ARBA00022840"/>
    </source>
</evidence>
<dbReference type="Gene3D" id="3.30.200.20">
    <property type="entry name" value="Phosphorylase Kinase, domain 1"/>
    <property type="match status" value="1"/>
</dbReference>
<dbReference type="PANTHER" id="PTHR43700">
    <property type="entry name" value="PHOSPHORIBOSYLAMINOIMIDAZOLE-SUCCINOCARBOXAMIDE SYNTHASE"/>
    <property type="match status" value="1"/>
</dbReference>
<dbReference type="HAMAP" id="MF_00137">
    <property type="entry name" value="SAICAR_synth"/>
    <property type="match status" value="1"/>
</dbReference>
<comment type="catalytic activity">
    <reaction evidence="7 8">
        <text>5-amino-1-(5-phospho-D-ribosyl)imidazole-4-carboxylate + L-aspartate + ATP = (2S)-2-[5-amino-1-(5-phospho-beta-D-ribosyl)imidazole-4-carboxamido]succinate + ADP + phosphate + 2 H(+)</text>
        <dbReference type="Rhea" id="RHEA:22628"/>
        <dbReference type="ChEBI" id="CHEBI:15378"/>
        <dbReference type="ChEBI" id="CHEBI:29991"/>
        <dbReference type="ChEBI" id="CHEBI:30616"/>
        <dbReference type="ChEBI" id="CHEBI:43474"/>
        <dbReference type="ChEBI" id="CHEBI:58443"/>
        <dbReference type="ChEBI" id="CHEBI:77657"/>
        <dbReference type="ChEBI" id="CHEBI:456216"/>
        <dbReference type="EC" id="6.3.2.6"/>
    </reaction>
</comment>
<keyword evidence="11" id="KW-1185">Reference proteome</keyword>
<dbReference type="InterPro" id="IPR028923">
    <property type="entry name" value="SAICAR_synt/ADE2_N"/>
</dbReference>
<evidence type="ECO:0000256" key="2">
    <source>
        <dbReference type="ARBA" id="ARBA00010190"/>
    </source>
</evidence>
<name>A0ABV4TZD8_9BACT</name>
<comment type="pathway">
    <text evidence="1 8">Purine metabolism; IMP biosynthesis via de novo pathway; 5-amino-1-(5-phospho-D-ribosyl)imidazole-4-carboxamide from 5-amino-1-(5-phospho-D-ribosyl)imidazole-4-carboxylate: step 1/2.</text>
</comment>
<dbReference type="PROSITE" id="PS01058">
    <property type="entry name" value="SAICAR_SYNTHETASE_2"/>
    <property type="match status" value="1"/>
</dbReference>
<keyword evidence="4 8" id="KW-0547">Nucleotide-binding</keyword>
<dbReference type="SUPFAM" id="SSF56104">
    <property type="entry name" value="SAICAR synthase-like"/>
    <property type="match status" value="1"/>
</dbReference>
<dbReference type="InterPro" id="IPR018236">
    <property type="entry name" value="SAICAR_synthetase_CS"/>
</dbReference>